<protein>
    <submittedName>
        <fullName evidence="1">Uncharacterized protein</fullName>
    </submittedName>
</protein>
<evidence type="ECO:0000313" key="1">
    <source>
        <dbReference type="EMBL" id="GAA0388716.1"/>
    </source>
</evidence>
<dbReference type="EMBL" id="BAAABX010000007">
    <property type="protein sequence ID" value="GAA0388716.1"/>
    <property type="molecule type" value="Genomic_DNA"/>
</dbReference>
<dbReference type="Proteomes" id="UP001500879">
    <property type="component" value="Unassembled WGS sequence"/>
</dbReference>
<evidence type="ECO:0000313" key="2">
    <source>
        <dbReference type="Proteomes" id="UP001500879"/>
    </source>
</evidence>
<gene>
    <name evidence="1" type="ORF">GCM10010357_06760</name>
</gene>
<sequence>MLAVVLTLIAQGVPAVADEDPPVPSVASADSLAPVNRGAAQFSIWSKVKEQDWDDTLERSCIQNGSPACKMNSAQVRRALDDIKKLTQKMRAEILGNKAEIDQLKADRQQRAAFPGAAAAKVVGTIAKNAGNSAVKKLSAKADKIGEAVGKAADATGAAQELTEGTQVAVAKAILSFVPVVGDLWQLGESISNGDVEGGVVAVVSLTATALGVICPPAGAVVAAVLVAYYVGKMLWGWLCSKDRDWVADPPGTAKELFQSGADIKWETRKVKGKDVTLVVPRENGKSQTIQQTLLLDSKWTSYNRNRQPVRYTLATDETLRLHNALLPDDMSVRVWQGGKAVADGGCALLPILSVGRQEFYTKCKLEKSVTVALNRPAVLKIIYVYKRRVSLLCRAPCIYPDKKSSVVNVLSEGKKRVQLYLPYSFAFL</sequence>
<keyword evidence="2" id="KW-1185">Reference proteome</keyword>
<comment type="caution">
    <text evidence="1">The sequence shown here is derived from an EMBL/GenBank/DDBJ whole genome shotgun (WGS) entry which is preliminary data.</text>
</comment>
<reference evidence="2" key="1">
    <citation type="journal article" date="2019" name="Int. J. Syst. Evol. Microbiol.">
        <title>The Global Catalogue of Microorganisms (GCM) 10K type strain sequencing project: providing services to taxonomists for standard genome sequencing and annotation.</title>
        <authorList>
            <consortium name="The Broad Institute Genomics Platform"/>
            <consortium name="The Broad Institute Genome Sequencing Center for Infectious Disease"/>
            <person name="Wu L."/>
            <person name="Ma J."/>
        </authorList>
    </citation>
    <scope>NUCLEOTIDE SEQUENCE [LARGE SCALE GENOMIC DNA]</scope>
    <source>
        <strain evidence="2">JCM 4788</strain>
    </source>
</reference>
<organism evidence="1 2">
    <name type="scientific">Streptomyces luteireticuli</name>
    <dbReference type="NCBI Taxonomy" id="173858"/>
    <lineage>
        <taxon>Bacteria</taxon>
        <taxon>Bacillati</taxon>
        <taxon>Actinomycetota</taxon>
        <taxon>Actinomycetes</taxon>
        <taxon>Kitasatosporales</taxon>
        <taxon>Streptomycetaceae</taxon>
        <taxon>Streptomyces</taxon>
    </lineage>
</organism>
<name>A0ABP3I304_9ACTN</name>
<proteinExistence type="predicted"/>
<accession>A0ABP3I304</accession>